<accession>A0ABW4E8W0</accession>
<reference evidence="10" key="1">
    <citation type="journal article" date="2019" name="Int. J. Syst. Evol. Microbiol.">
        <title>The Global Catalogue of Microorganisms (GCM) 10K type strain sequencing project: providing services to taxonomists for standard genome sequencing and annotation.</title>
        <authorList>
            <consortium name="The Broad Institute Genomics Platform"/>
            <consortium name="The Broad Institute Genome Sequencing Center for Infectious Disease"/>
            <person name="Wu L."/>
            <person name="Ma J."/>
        </authorList>
    </citation>
    <scope>NUCLEOTIDE SEQUENCE [LARGE SCALE GENOMIC DNA]</scope>
    <source>
        <strain evidence="10">CCM 8903</strain>
    </source>
</reference>
<feature type="transmembrane region" description="Helical" evidence="8">
    <location>
        <begin position="98"/>
        <end position="118"/>
    </location>
</feature>
<dbReference type="InterPro" id="IPR002781">
    <property type="entry name" value="TM_pro_TauE-like"/>
</dbReference>
<keyword evidence="7 8" id="KW-0472">Membrane</keyword>
<organism evidence="9 10">
    <name type="scientific">Lacticaseibacillus baoqingensis</name>
    <dbReference type="NCBI Taxonomy" id="2486013"/>
    <lineage>
        <taxon>Bacteria</taxon>
        <taxon>Bacillati</taxon>
        <taxon>Bacillota</taxon>
        <taxon>Bacilli</taxon>
        <taxon>Lactobacillales</taxon>
        <taxon>Lactobacillaceae</taxon>
        <taxon>Lacticaseibacillus</taxon>
    </lineage>
</organism>
<evidence type="ECO:0000256" key="5">
    <source>
        <dbReference type="ARBA" id="ARBA00022692"/>
    </source>
</evidence>
<evidence type="ECO:0000256" key="4">
    <source>
        <dbReference type="ARBA" id="ARBA00022475"/>
    </source>
</evidence>
<evidence type="ECO:0000256" key="7">
    <source>
        <dbReference type="ARBA" id="ARBA00023136"/>
    </source>
</evidence>
<comment type="caution">
    <text evidence="9">The sequence shown here is derived from an EMBL/GenBank/DDBJ whole genome shotgun (WGS) entry which is preliminary data.</text>
</comment>
<sequence>MITSLILLLAGLGGGLVSSMAGMASLITYPVLIALGVPPVSANVTNSAAMIFTGVGAGLSSAQELRANRRLMVTVTSYTIIGSIIGALILAIAPAATFAKVVPFLIALAGGLMLYSAWHQPGQATVTNAVTGWRVVVRNLFIGLVGVYLGYFGAAAGIVMLAILSVSLPLTFGVANALKNFTTFAANIVSLVIYAFTTNVYWLMVVPLGVGMFIGGMLGPMIVRRLPQRAIRITIGIAAFGLAGYFFVTAYF</sequence>
<feature type="transmembrane region" description="Helical" evidence="8">
    <location>
        <begin position="40"/>
        <end position="59"/>
    </location>
</feature>
<evidence type="ECO:0000313" key="9">
    <source>
        <dbReference type="EMBL" id="MFD1485156.1"/>
    </source>
</evidence>
<feature type="transmembrane region" description="Helical" evidence="8">
    <location>
        <begin position="71"/>
        <end position="92"/>
    </location>
</feature>
<keyword evidence="6 8" id="KW-1133">Transmembrane helix</keyword>
<keyword evidence="3" id="KW-0813">Transport</keyword>
<dbReference type="PANTHER" id="PTHR30269">
    <property type="entry name" value="TRANSMEMBRANE PROTEIN YFCA"/>
    <property type="match status" value="1"/>
</dbReference>
<name>A0ABW4E8W0_9LACO</name>
<protein>
    <recommendedName>
        <fullName evidence="8">Probable membrane transporter protein</fullName>
    </recommendedName>
</protein>
<dbReference type="RefSeq" id="WP_125754001.1">
    <property type="nucleotide sequence ID" value="NZ_JBHTON010000021.1"/>
</dbReference>
<comment type="subcellular location">
    <subcellularLocation>
        <location evidence="1 8">Cell membrane</location>
        <topology evidence="1 8">Multi-pass membrane protein</topology>
    </subcellularLocation>
</comment>
<evidence type="ECO:0000256" key="1">
    <source>
        <dbReference type="ARBA" id="ARBA00004651"/>
    </source>
</evidence>
<keyword evidence="5 8" id="KW-0812">Transmembrane</keyword>
<dbReference type="InterPro" id="IPR052017">
    <property type="entry name" value="TSUP"/>
</dbReference>
<evidence type="ECO:0000256" key="6">
    <source>
        <dbReference type="ARBA" id="ARBA00022989"/>
    </source>
</evidence>
<dbReference type="Proteomes" id="UP001597252">
    <property type="component" value="Unassembled WGS sequence"/>
</dbReference>
<dbReference type="EMBL" id="JBHTON010000021">
    <property type="protein sequence ID" value="MFD1485156.1"/>
    <property type="molecule type" value="Genomic_DNA"/>
</dbReference>
<comment type="similarity">
    <text evidence="2 8">Belongs to the 4-toluene sulfonate uptake permease (TSUP) (TC 2.A.102) family.</text>
</comment>
<proteinExistence type="inferred from homology"/>
<gene>
    <name evidence="9" type="ORF">ACFQ5J_07930</name>
</gene>
<evidence type="ECO:0000256" key="3">
    <source>
        <dbReference type="ARBA" id="ARBA00022448"/>
    </source>
</evidence>
<evidence type="ECO:0000256" key="2">
    <source>
        <dbReference type="ARBA" id="ARBA00009142"/>
    </source>
</evidence>
<feature type="transmembrane region" description="Helical" evidence="8">
    <location>
        <begin position="139"/>
        <end position="164"/>
    </location>
</feature>
<dbReference type="PANTHER" id="PTHR30269:SF0">
    <property type="entry name" value="MEMBRANE TRANSPORTER PROTEIN YFCA-RELATED"/>
    <property type="match status" value="1"/>
</dbReference>
<evidence type="ECO:0000313" key="10">
    <source>
        <dbReference type="Proteomes" id="UP001597252"/>
    </source>
</evidence>
<dbReference type="Pfam" id="PF01925">
    <property type="entry name" value="TauE"/>
    <property type="match status" value="1"/>
</dbReference>
<feature type="transmembrane region" description="Helical" evidence="8">
    <location>
        <begin position="200"/>
        <end position="223"/>
    </location>
</feature>
<keyword evidence="10" id="KW-1185">Reference proteome</keyword>
<evidence type="ECO:0000256" key="8">
    <source>
        <dbReference type="RuleBase" id="RU363041"/>
    </source>
</evidence>
<keyword evidence="4 8" id="KW-1003">Cell membrane</keyword>
<feature type="transmembrane region" description="Helical" evidence="8">
    <location>
        <begin position="230"/>
        <end position="251"/>
    </location>
</feature>